<dbReference type="EMBL" id="NIBQ01000002">
    <property type="protein sequence ID" value="OUZ33327.1"/>
    <property type="molecule type" value="Genomic_DNA"/>
</dbReference>
<accession>A0A200J9P7</accession>
<evidence type="ECO:0008006" key="4">
    <source>
        <dbReference type="Google" id="ProtNLM"/>
    </source>
</evidence>
<evidence type="ECO:0000313" key="3">
    <source>
        <dbReference type="Proteomes" id="UP000196151"/>
    </source>
</evidence>
<protein>
    <recommendedName>
        <fullName evidence="4">SHS2 domain-containing protein</fullName>
    </recommendedName>
</protein>
<reference evidence="1" key="1">
    <citation type="submission" date="2017-05" db="EMBL/GenBank/DDBJ databases">
        <title>The Genome Sequence of Enterococcus sp. 9D6_DIV0238.</title>
        <authorList>
            <consortium name="The Broad Institute Genomics Platform"/>
            <consortium name="The Broad Institute Genomic Center for Infectious Diseases"/>
            <person name="Earl A."/>
            <person name="Manson A."/>
            <person name="Schwartman J."/>
            <person name="Gilmore M."/>
            <person name="Abouelleil A."/>
            <person name="Cao P."/>
            <person name="Chapman S."/>
            <person name="Cusick C."/>
            <person name="Shea T."/>
            <person name="Young S."/>
            <person name="Neafsey D."/>
            <person name="Nusbaum C."/>
            <person name="Birren B."/>
        </authorList>
    </citation>
    <scope>NUCLEOTIDE SEQUENCE [LARGE SCALE GENOMIC DNA]</scope>
    <source>
        <strain evidence="1">9D6_DIV0238</strain>
    </source>
</reference>
<reference evidence="2" key="3">
    <citation type="submission" date="2024-03" db="EMBL/GenBank/DDBJ databases">
        <title>The Genome Sequence of Enterococcus sp. DIV0238c.</title>
        <authorList>
            <consortium name="The Broad Institute Genomics Platform"/>
            <consortium name="The Broad Institute Microbial Omics Core"/>
            <consortium name="The Broad Institute Genomic Center for Infectious Diseases"/>
            <person name="Earl A."/>
            <person name="Manson A."/>
            <person name="Gilmore M."/>
            <person name="Schwartman J."/>
            <person name="Shea T."/>
            <person name="Abouelleil A."/>
            <person name="Cao P."/>
            <person name="Chapman S."/>
            <person name="Cusick C."/>
            <person name="Young S."/>
            <person name="Neafsey D."/>
            <person name="Nusbaum C."/>
            <person name="Birren B."/>
        </authorList>
    </citation>
    <scope>NUCLEOTIDE SEQUENCE</scope>
    <source>
        <strain evidence="2">9D6_DIV0238</strain>
    </source>
</reference>
<dbReference type="Gene3D" id="3.30.420.40">
    <property type="match status" value="2"/>
</dbReference>
<dbReference type="EMBL" id="CP147246">
    <property type="protein sequence ID" value="WYJ93541.1"/>
    <property type="molecule type" value="Genomic_DNA"/>
</dbReference>
<evidence type="ECO:0000313" key="1">
    <source>
        <dbReference type="EMBL" id="OUZ33327.1"/>
    </source>
</evidence>
<dbReference type="OrthoDB" id="2690797at2"/>
<organism evidence="1">
    <name type="scientific">Candidatus Enterococcus dunnyi</name>
    <dbReference type="NCBI Taxonomy" id="1834192"/>
    <lineage>
        <taxon>Bacteria</taxon>
        <taxon>Bacillati</taxon>
        <taxon>Bacillota</taxon>
        <taxon>Bacilli</taxon>
        <taxon>Lactobacillales</taxon>
        <taxon>Enterococcaceae</taxon>
        <taxon>Enterococcus</taxon>
    </lineage>
</organism>
<gene>
    <name evidence="2" type="ORF">A5889_001041</name>
    <name evidence="1" type="ORF">A5889_002038</name>
</gene>
<name>A0A200J9P7_9ENTE</name>
<dbReference type="Proteomes" id="UP000196151">
    <property type="component" value="Chromosome"/>
</dbReference>
<sequence length="346" mass="39481">MEGKIILKKGLKTIVGLDIKKNVIRFVILKSTNPVVIHKKGELVLKASIFKNGKFANKHLLYEGLKQLFKEHHIKNPHVIFSAFNHELLIRSIPDNGMRNEKEVKQFLFLELGESISVPFEQPIFDLLIFEKQNARQKKQVKKKAAKKNTKTVKRDRMVVDGEIYFVATSEKTLTEVGDEIQRAGGIPSAVDLNSVAYTRAINRNIKWTDVLLLIEVDCGVATFTIFENHIPIYSQYEEYNSANWKYIANDDDTYQAEFNKQKEIEELGELADITKNILYYYTSTLSNGKKLDKIYLVGENPLLFKNVLSSIEKRVEIPVIAVNTEKRFSIPSPYLLAAGLAMKGV</sequence>
<dbReference type="AlphaFoldDB" id="A0A200J9P7"/>
<dbReference type="RefSeq" id="WP_087641123.1">
    <property type="nucleotide sequence ID" value="NZ_CP147246.1"/>
</dbReference>
<proteinExistence type="predicted"/>
<dbReference type="Gene3D" id="3.30.1490.300">
    <property type="match status" value="1"/>
</dbReference>
<reference evidence="2" key="2">
    <citation type="submission" date="2017-05" db="EMBL/GenBank/DDBJ databases">
        <authorList>
            <consortium name="The Broad Institute Genomics Platform"/>
            <consortium name="The Broad Institute Genomic Center for Infectious Diseases"/>
            <person name="Earl A."/>
            <person name="Manson A."/>
            <person name="Schwartman J."/>
            <person name="Gilmore M."/>
            <person name="Abouelleil A."/>
            <person name="Cao P."/>
            <person name="Chapman S."/>
            <person name="Cusick C."/>
            <person name="Shea T."/>
            <person name="Young S."/>
            <person name="Neafsey D."/>
            <person name="Nusbaum C."/>
            <person name="Birren B."/>
        </authorList>
    </citation>
    <scope>NUCLEOTIDE SEQUENCE</scope>
    <source>
        <strain evidence="2">9D6_DIV0238</strain>
    </source>
</reference>
<keyword evidence="3" id="KW-1185">Reference proteome</keyword>
<evidence type="ECO:0000313" key="2">
    <source>
        <dbReference type="EMBL" id="WYJ93541.1"/>
    </source>
</evidence>